<keyword evidence="2" id="KW-0472">Membrane</keyword>
<organism evidence="3 4">
    <name type="scientific">Paenibacillus soyae</name>
    <dbReference type="NCBI Taxonomy" id="2969249"/>
    <lineage>
        <taxon>Bacteria</taxon>
        <taxon>Bacillati</taxon>
        <taxon>Bacillota</taxon>
        <taxon>Bacilli</taxon>
        <taxon>Bacillales</taxon>
        <taxon>Paenibacillaceae</taxon>
        <taxon>Paenibacillus</taxon>
    </lineage>
</organism>
<feature type="transmembrane region" description="Helical" evidence="2">
    <location>
        <begin position="20"/>
        <end position="44"/>
    </location>
</feature>
<protein>
    <submittedName>
        <fullName evidence="3">Uncharacterized protein</fullName>
    </submittedName>
</protein>
<name>A0A9X2SAY8_9BACL</name>
<evidence type="ECO:0000313" key="3">
    <source>
        <dbReference type="EMBL" id="MCR2804217.1"/>
    </source>
</evidence>
<evidence type="ECO:0000313" key="4">
    <source>
        <dbReference type="Proteomes" id="UP001141950"/>
    </source>
</evidence>
<keyword evidence="2" id="KW-1133">Transmembrane helix</keyword>
<feature type="region of interest" description="Disordered" evidence="1">
    <location>
        <begin position="66"/>
        <end position="101"/>
    </location>
</feature>
<dbReference type="Proteomes" id="UP001141950">
    <property type="component" value="Unassembled WGS sequence"/>
</dbReference>
<dbReference type="EMBL" id="JANIPJ010000005">
    <property type="protein sequence ID" value="MCR2804217.1"/>
    <property type="molecule type" value="Genomic_DNA"/>
</dbReference>
<comment type="caution">
    <text evidence="3">The sequence shown here is derived from an EMBL/GenBank/DDBJ whole genome shotgun (WGS) entry which is preliminary data.</text>
</comment>
<accession>A0A9X2SAY8</accession>
<evidence type="ECO:0000256" key="2">
    <source>
        <dbReference type="SAM" id="Phobius"/>
    </source>
</evidence>
<feature type="compositionally biased region" description="Polar residues" evidence="1">
    <location>
        <begin position="73"/>
        <end position="89"/>
    </location>
</feature>
<dbReference type="RefSeq" id="WP_257445062.1">
    <property type="nucleotide sequence ID" value="NZ_JANIPJ010000005.1"/>
</dbReference>
<gene>
    <name evidence="3" type="ORF">NQZ67_10025</name>
</gene>
<keyword evidence="4" id="KW-1185">Reference proteome</keyword>
<evidence type="ECO:0000256" key="1">
    <source>
        <dbReference type="SAM" id="MobiDB-lite"/>
    </source>
</evidence>
<dbReference type="AlphaFoldDB" id="A0A9X2SAY8"/>
<keyword evidence="2" id="KW-0812">Transmembrane</keyword>
<sequence length="121" mass="12637">MPHHSLIAAAVPLNAWVDIGATTLVLLLAAALIGVMFLFIRAASSDNEESRMLRDIVETIFGTPAHLRAGGSPNESTPASSHNDASSASKPPAAFREPCPGCGAEVTEQDANCPSCELRLL</sequence>
<proteinExistence type="predicted"/>
<reference evidence="3" key="1">
    <citation type="submission" date="2022-08" db="EMBL/GenBank/DDBJ databases">
        <title>The genomic sequence of strain Paenibacillus sp. SCIV0701.</title>
        <authorList>
            <person name="Zhao H."/>
        </authorList>
    </citation>
    <scope>NUCLEOTIDE SEQUENCE</scope>
    <source>
        <strain evidence="3">SCIV0701</strain>
    </source>
</reference>